<dbReference type="InterPro" id="IPR050937">
    <property type="entry name" value="TEC1_TEAD_TF"/>
</dbReference>
<feature type="DNA-binding region" description="TEA" evidence="5">
    <location>
        <begin position="11"/>
        <end position="84"/>
    </location>
</feature>
<dbReference type="GO" id="GO:0000981">
    <property type="term" value="F:DNA-binding transcription factor activity, RNA polymerase II-specific"/>
    <property type="evidence" value="ECO:0007669"/>
    <property type="project" value="TreeGrafter"/>
</dbReference>
<dbReference type="GO" id="GO:0005667">
    <property type="term" value="C:transcription regulator complex"/>
    <property type="evidence" value="ECO:0007669"/>
    <property type="project" value="TreeGrafter"/>
</dbReference>
<proteinExistence type="predicted"/>
<dbReference type="GO" id="GO:0005634">
    <property type="term" value="C:nucleus"/>
    <property type="evidence" value="ECO:0007669"/>
    <property type="project" value="UniProtKB-SubCell"/>
</dbReference>
<protein>
    <submittedName>
        <fullName evidence="8">TEA domain-containing protein</fullName>
    </submittedName>
</protein>
<dbReference type="InterPro" id="IPR000818">
    <property type="entry name" value="TEA/ATTS_dom"/>
</dbReference>
<dbReference type="PANTHER" id="PTHR11834:SF0">
    <property type="entry name" value="PROTEIN SCALLOPED"/>
    <property type="match status" value="1"/>
</dbReference>
<reference evidence="8" key="1">
    <citation type="submission" date="2022-11" db="UniProtKB">
        <authorList>
            <consortium name="WormBaseParasite"/>
        </authorList>
    </citation>
    <scope>IDENTIFICATION</scope>
</reference>
<comment type="subcellular location">
    <subcellularLocation>
        <location evidence="1">Nucleus</location>
    </subcellularLocation>
</comment>
<dbReference type="PANTHER" id="PTHR11834">
    <property type="entry name" value="TRANSCRIPTIONAL ENHANCER FACTOR TEF RELATED"/>
    <property type="match status" value="1"/>
</dbReference>
<dbReference type="Gene3D" id="6.10.20.40">
    <property type="entry name" value="TEA/ATTS domain"/>
    <property type="match status" value="1"/>
</dbReference>
<dbReference type="SMART" id="SM00426">
    <property type="entry name" value="TEA"/>
    <property type="match status" value="1"/>
</dbReference>
<dbReference type="GO" id="GO:0000978">
    <property type="term" value="F:RNA polymerase II cis-regulatory region sequence-specific DNA binding"/>
    <property type="evidence" value="ECO:0007669"/>
    <property type="project" value="TreeGrafter"/>
</dbReference>
<evidence type="ECO:0000256" key="5">
    <source>
        <dbReference type="PROSITE-ProRule" id="PRU00505"/>
    </source>
</evidence>
<evidence type="ECO:0000259" key="6">
    <source>
        <dbReference type="PROSITE" id="PS51088"/>
    </source>
</evidence>
<evidence type="ECO:0000256" key="4">
    <source>
        <dbReference type="ARBA" id="ARBA00023242"/>
    </source>
</evidence>
<accession>A0A914CLE1</accession>
<keyword evidence="2" id="KW-0805">Transcription regulation</keyword>
<evidence type="ECO:0000256" key="2">
    <source>
        <dbReference type="ARBA" id="ARBA00023015"/>
    </source>
</evidence>
<evidence type="ECO:0000313" key="8">
    <source>
        <dbReference type="WBParaSite" id="ACRNAN_scaffold11588.g10409.t1"/>
    </source>
</evidence>
<evidence type="ECO:0000256" key="3">
    <source>
        <dbReference type="ARBA" id="ARBA00023163"/>
    </source>
</evidence>
<keyword evidence="4" id="KW-0539">Nucleus</keyword>
<evidence type="ECO:0000256" key="1">
    <source>
        <dbReference type="ARBA" id="ARBA00004123"/>
    </source>
</evidence>
<dbReference type="PRINTS" id="PR00065">
    <property type="entry name" value="TEADOMAIN"/>
</dbReference>
<name>A0A914CLE1_9BILA</name>
<dbReference type="Proteomes" id="UP000887540">
    <property type="component" value="Unplaced"/>
</dbReference>
<dbReference type="Pfam" id="PF01285">
    <property type="entry name" value="TEA"/>
    <property type="match status" value="1"/>
</dbReference>
<dbReference type="InterPro" id="IPR038096">
    <property type="entry name" value="TEA/ATTS_sf"/>
</dbReference>
<keyword evidence="3" id="KW-0804">Transcription</keyword>
<organism evidence="7 8">
    <name type="scientific">Acrobeloides nanus</name>
    <dbReference type="NCBI Taxonomy" id="290746"/>
    <lineage>
        <taxon>Eukaryota</taxon>
        <taxon>Metazoa</taxon>
        <taxon>Ecdysozoa</taxon>
        <taxon>Nematoda</taxon>
        <taxon>Chromadorea</taxon>
        <taxon>Rhabditida</taxon>
        <taxon>Tylenchina</taxon>
        <taxon>Cephalobomorpha</taxon>
        <taxon>Cephaloboidea</taxon>
        <taxon>Cephalobidae</taxon>
        <taxon>Acrobeloides</taxon>
    </lineage>
</organism>
<feature type="domain" description="TEA" evidence="6">
    <location>
        <begin position="11"/>
        <end position="84"/>
    </location>
</feature>
<evidence type="ECO:0000313" key="7">
    <source>
        <dbReference type="Proteomes" id="UP000887540"/>
    </source>
</evidence>
<dbReference type="PROSITE" id="PS51088">
    <property type="entry name" value="TEA_2"/>
    <property type="match status" value="1"/>
</dbReference>
<dbReference type="AlphaFoldDB" id="A0A914CLE1"/>
<dbReference type="WBParaSite" id="ACRNAN_scaffold11588.g10409.t1">
    <property type="protein sequence ID" value="ACRNAN_scaffold11588.g10409.t1"/>
    <property type="gene ID" value="ACRNAN_scaffold11588.g10409"/>
</dbReference>
<keyword evidence="7" id="KW-1185">Reference proteome</keyword>
<sequence length="135" mass="15814">MPRLPTIKEVKEKEDDIWSTEVEEAFQEALTMFPTKRRIRLSDGKCYGRNYLISQHIRKKCGKLRTAYQIASHLQVLDGKRKTQLEKLRDHLETNYLISPCSYSNTLLGLTDFGAIKFLHVRENQNSENYFTDAM</sequence>